<keyword evidence="9 14" id="KW-0949">S-adenosyl-L-methionine</keyword>
<dbReference type="OrthoDB" id="9810297at2"/>
<evidence type="ECO:0000256" key="2">
    <source>
        <dbReference type="ARBA" id="ARBA00004496"/>
    </source>
</evidence>
<evidence type="ECO:0000256" key="7">
    <source>
        <dbReference type="ARBA" id="ARBA00022603"/>
    </source>
</evidence>
<evidence type="ECO:0000256" key="14">
    <source>
        <dbReference type="PROSITE-ProRule" id="PRU01023"/>
    </source>
</evidence>
<evidence type="ECO:0000313" key="17">
    <source>
        <dbReference type="EMBL" id="OYD50552.1"/>
    </source>
</evidence>
<dbReference type="InterPro" id="IPR006027">
    <property type="entry name" value="NusB_RsmB_TIM44"/>
</dbReference>
<accession>A0A235ENG0</accession>
<evidence type="ECO:0000256" key="10">
    <source>
        <dbReference type="ARBA" id="ARBA00022884"/>
    </source>
</evidence>
<evidence type="ECO:0000256" key="12">
    <source>
        <dbReference type="ARBA" id="ARBA00031088"/>
    </source>
</evidence>
<evidence type="ECO:0000256" key="15">
    <source>
        <dbReference type="SAM" id="MobiDB-lite"/>
    </source>
</evidence>
<dbReference type="SUPFAM" id="SSF53335">
    <property type="entry name" value="S-adenosyl-L-methionine-dependent methyltransferases"/>
    <property type="match status" value="1"/>
</dbReference>
<keyword evidence="18" id="KW-1185">Reference proteome</keyword>
<comment type="function">
    <text evidence="1">Specifically methylates the cytosine at position 967 (m5C967) of 16S rRNA.</text>
</comment>
<dbReference type="Gene3D" id="1.10.287.730">
    <property type="entry name" value="Helix hairpin bin"/>
    <property type="match status" value="1"/>
</dbReference>
<keyword evidence="10 14" id="KW-0694">RNA-binding</keyword>
<keyword evidence="8 14" id="KW-0808">Transferase</keyword>
<organism evidence="17 18">
    <name type="scientific">Acidovorax kalamii</name>
    <dbReference type="NCBI Taxonomy" id="2004485"/>
    <lineage>
        <taxon>Bacteria</taxon>
        <taxon>Pseudomonadati</taxon>
        <taxon>Pseudomonadota</taxon>
        <taxon>Betaproteobacteria</taxon>
        <taxon>Burkholderiales</taxon>
        <taxon>Comamonadaceae</taxon>
        <taxon>Acidovorax</taxon>
    </lineage>
</organism>
<dbReference type="Pfam" id="PF22458">
    <property type="entry name" value="RsmF-B_ferredox"/>
    <property type="match status" value="1"/>
</dbReference>
<dbReference type="GO" id="GO:0005737">
    <property type="term" value="C:cytoplasm"/>
    <property type="evidence" value="ECO:0007669"/>
    <property type="project" value="UniProtKB-SubCell"/>
</dbReference>
<dbReference type="SUPFAM" id="SSF48013">
    <property type="entry name" value="NusB-like"/>
    <property type="match status" value="1"/>
</dbReference>
<dbReference type="NCBIfam" id="NF008149">
    <property type="entry name" value="PRK10901.1"/>
    <property type="match status" value="1"/>
</dbReference>
<dbReference type="PROSITE" id="PS51686">
    <property type="entry name" value="SAM_MT_RSMB_NOP"/>
    <property type="match status" value="1"/>
</dbReference>
<protein>
    <recommendedName>
        <fullName evidence="4">16S rRNA (cytosine(967)-C(5))-methyltransferase</fullName>
        <ecNumber evidence="4">2.1.1.176</ecNumber>
    </recommendedName>
    <alternativeName>
        <fullName evidence="11">16S rRNA m5C967 methyltransferase</fullName>
    </alternativeName>
    <alternativeName>
        <fullName evidence="12">rRNA (cytosine-C(5)-)-methyltransferase RsmB</fullName>
    </alternativeName>
</protein>
<dbReference type="InterPro" id="IPR029063">
    <property type="entry name" value="SAM-dependent_MTases_sf"/>
</dbReference>
<dbReference type="EC" id="2.1.1.176" evidence="4"/>
<evidence type="ECO:0000256" key="4">
    <source>
        <dbReference type="ARBA" id="ARBA00012140"/>
    </source>
</evidence>
<comment type="subcellular location">
    <subcellularLocation>
        <location evidence="2">Cytoplasm</location>
    </subcellularLocation>
</comment>
<evidence type="ECO:0000256" key="5">
    <source>
        <dbReference type="ARBA" id="ARBA00022490"/>
    </source>
</evidence>
<feature type="region of interest" description="Disordered" evidence="15">
    <location>
        <begin position="1"/>
        <end position="37"/>
    </location>
</feature>
<dbReference type="GO" id="GO:0008649">
    <property type="term" value="F:rRNA methyltransferase activity"/>
    <property type="evidence" value="ECO:0007669"/>
    <property type="project" value="InterPro"/>
</dbReference>
<comment type="similarity">
    <text evidence="3 14">Belongs to the class I-like SAM-binding methyltransferase superfamily. RsmB/NOP family.</text>
</comment>
<comment type="caution">
    <text evidence="17">The sequence shown here is derived from an EMBL/GenBank/DDBJ whole genome shotgun (WGS) entry which is preliminary data.</text>
</comment>
<dbReference type="InterPro" id="IPR023267">
    <property type="entry name" value="RCMT"/>
</dbReference>
<feature type="binding site" evidence="14">
    <location>
        <position position="318"/>
    </location>
    <ligand>
        <name>S-adenosyl-L-methionine</name>
        <dbReference type="ChEBI" id="CHEBI:59789"/>
    </ligand>
</feature>
<reference evidence="17 18" key="1">
    <citation type="submission" date="2017-07" db="EMBL/GenBank/DDBJ databases">
        <title>Acidovorax KNDSW TSA 6 genome sequence and assembly.</title>
        <authorList>
            <person name="Mayilraj S."/>
        </authorList>
    </citation>
    <scope>NUCLEOTIDE SEQUENCE [LARGE SCALE GENOMIC DNA]</scope>
    <source>
        <strain evidence="17 18">KNDSW-TSA6</strain>
    </source>
</reference>
<comment type="catalytic activity">
    <reaction evidence="13">
        <text>cytidine(967) in 16S rRNA + S-adenosyl-L-methionine = 5-methylcytidine(967) in 16S rRNA + S-adenosyl-L-homocysteine + H(+)</text>
        <dbReference type="Rhea" id="RHEA:42748"/>
        <dbReference type="Rhea" id="RHEA-COMP:10219"/>
        <dbReference type="Rhea" id="RHEA-COMP:10220"/>
        <dbReference type="ChEBI" id="CHEBI:15378"/>
        <dbReference type="ChEBI" id="CHEBI:57856"/>
        <dbReference type="ChEBI" id="CHEBI:59789"/>
        <dbReference type="ChEBI" id="CHEBI:74483"/>
        <dbReference type="ChEBI" id="CHEBI:82748"/>
        <dbReference type="EC" id="2.1.1.176"/>
    </reaction>
</comment>
<dbReference type="InterPro" id="IPR054728">
    <property type="entry name" value="RsmB-like_ferredoxin"/>
</dbReference>
<dbReference type="PANTHER" id="PTHR22807:SF61">
    <property type="entry name" value="NOL1_NOP2_SUN FAMILY PROTEIN _ ANTITERMINATION NUSB DOMAIN-CONTAINING PROTEIN"/>
    <property type="match status" value="1"/>
</dbReference>
<feature type="active site" description="Nucleophile" evidence="14">
    <location>
        <position position="420"/>
    </location>
</feature>
<dbReference type="Gene3D" id="3.40.50.150">
    <property type="entry name" value="Vaccinia Virus protein VP39"/>
    <property type="match status" value="1"/>
</dbReference>
<evidence type="ECO:0000256" key="11">
    <source>
        <dbReference type="ARBA" id="ARBA00030399"/>
    </source>
</evidence>
<dbReference type="EMBL" id="NOIG01000006">
    <property type="protein sequence ID" value="OYD50552.1"/>
    <property type="molecule type" value="Genomic_DNA"/>
</dbReference>
<dbReference type="AlphaFoldDB" id="A0A235ENG0"/>
<dbReference type="Proteomes" id="UP000215441">
    <property type="component" value="Unassembled WGS sequence"/>
</dbReference>
<feature type="binding site" evidence="14">
    <location>
        <begin position="292"/>
        <end position="298"/>
    </location>
    <ligand>
        <name>S-adenosyl-L-methionine</name>
        <dbReference type="ChEBI" id="CHEBI:59789"/>
    </ligand>
</feature>
<dbReference type="NCBIfam" id="TIGR00563">
    <property type="entry name" value="rsmB"/>
    <property type="match status" value="1"/>
</dbReference>
<evidence type="ECO:0000256" key="9">
    <source>
        <dbReference type="ARBA" id="ARBA00022691"/>
    </source>
</evidence>
<gene>
    <name evidence="17" type="ORF">CBY09_10980</name>
</gene>
<dbReference type="PANTHER" id="PTHR22807">
    <property type="entry name" value="NOP2 YEAST -RELATED NOL1/NOP2/FMU SUN DOMAIN-CONTAINING"/>
    <property type="match status" value="1"/>
</dbReference>
<dbReference type="Gene3D" id="3.30.70.1170">
    <property type="entry name" value="Sun protein, domain 3"/>
    <property type="match status" value="1"/>
</dbReference>
<sequence>MNPPSSHRPGRPGGSHPSRPPRPRSNGVPSGALSATPPGSVALWQQLTAVAGALQAIRSGQSGTAALAAVDAGLRPGVQSLLFQVLRQLGRADALRRQLATRTPPPAADALLCTALALGWNPDEAPYEAFTLVNQAVEAAKHHPSTRAQASFINGCLRRFLRERDALVAATDNDPVARFNHPAWWIQRLRKDHPQQWEQILRANNAHAPMTLRINQQKCTLPRYQKALSAINLEAFPAGDMGLALQHPVPVPSLPGFAEGWASVQDAAAQMAAPLLLQGLDLAQPLRVLDACAAPGGKTAHLLEMAAPGAPMHVTALEVDATRSARIGDTLQRLGLSAQVLVADAARPQDWWQAHCGGALFDAILLDAPCTASGIVRRHPDVRWLRRESDIAQLATLQAQLLKALWPLLRPGGRLLYCTCSVFRAEGDAQVQTFLAHNTDAQLQPSPGHLIPGNADKGGAVPDNQIGDHDGFFYALLQKSP</sequence>
<dbReference type="InterPro" id="IPR004573">
    <property type="entry name" value="rRNA_ssu_MeTfrase_B"/>
</dbReference>
<dbReference type="PROSITE" id="PS01153">
    <property type="entry name" value="NOL1_NOP2_SUN"/>
    <property type="match status" value="1"/>
</dbReference>
<dbReference type="Pfam" id="PF01189">
    <property type="entry name" value="Methyltr_RsmB-F"/>
    <property type="match status" value="1"/>
</dbReference>
<keyword evidence="6" id="KW-0698">rRNA processing</keyword>
<dbReference type="InterPro" id="IPR035926">
    <property type="entry name" value="NusB-like_sf"/>
</dbReference>
<dbReference type="InterPro" id="IPR018314">
    <property type="entry name" value="RsmB/NOL1/NOP2-like_CS"/>
</dbReference>
<dbReference type="Gene3D" id="1.10.940.10">
    <property type="entry name" value="NusB-like"/>
    <property type="match status" value="1"/>
</dbReference>
<dbReference type="RefSeq" id="WP_094289371.1">
    <property type="nucleotide sequence ID" value="NZ_NOIG01000006.1"/>
</dbReference>
<evidence type="ECO:0000256" key="3">
    <source>
        <dbReference type="ARBA" id="ARBA00007494"/>
    </source>
</evidence>
<evidence type="ECO:0000256" key="13">
    <source>
        <dbReference type="ARBA" id="ARBA00047283"/>
    </source>
</evidence>
<name>A0A235ENG0_9BURK</name>
<feature type="binding site" evidence="14">
    <location>
        <position position="367"/>
    </location>
    <ligand>
        <name>S-adenosyl-L-methionine</name>
        <dbReference type="ChEBI" id="CHEBI:59789"/>
    </ligand>
</feature>
<evidence type="ECO:0000259" key="16">
    <source>
        <dbReference type="PROSITE" id="PS51686"/>
    </source>
</evidence>
<dbReference type="GO" id="GO:0006355">
    <property type="term" value="P:regulation of DNA-templated transcription"/>
    <property type="evidence" value="ECO:0007669"/>
    <property type="project" value="InterPro"/>
</dbReference>
<dbReference type="Pfam" id="PF01029">
    <property type="entry name" value="NusB"/>
    <property type="match status" value="1"/>
</dbReference>
<keyword evidence="5" id="KW-0963">Cytoplasm</keyword>
<feature type="domain" description="SAM-dependent MTase RsmB/NOP-type" evidence="16">
    <location>
        <begin position="200"/>
        <end position="480"/>
    </location>
</feature>
<keyword evidence="7 14" id="KW-0489">Methyltransferase</keyword>
<feature type="binding site" evidence="14">
    <location>
        <position position="344"/>
    </location>
    <ligand>
        <name>S-adenosyl-L-methionine</name>
        <dbReference type="ChEBI" id="CHEBI:59789"/>
    </ligand>
</feature>
<proteinExistence type="inferred from homology"/>
<dbReference type="InterPro" id="IPR001678">
    <property type="entry name" value="MeTrfase_RsmB-F_NOP2_dom"/>
</dbReference>
<evidence type="ECO:0000256" key="1">
    <source>
        <dbReference type="ARBA" id="ARBA00002724"/>
    </source>
</evidence>
<evidence type="ECO:0000256" key="8">
    <source>
        <dbReference type="ARBA" id="ARBA00022679"/>
    </source>
</evidence>
<dbReference type="CDD" id="cd02440">
    <property type="entry name" value="AdoMet_MTases"/>
    <property type="match status" value="1"/>
</dbReference>
<evidence type="ECO:0000313" key="18">
    <source>
        <dbReference type="Proteomes" id="UP000215441"/>
    </source>
</evidence>
<evidence type="ECO:0000256" key="6">
    <source>
        <dbReference type="ARBA" id="ARBA00022552"/>
    </source>
</evidence>
<dbReference type="InterPro" id="IPR049560">
    <property type="entry name" value="MeTrfase_RsmB-F_NOP2_cat"/>
</dbReference>
<dbReference type="PRINTS" id="PR02008">
    <property type="entry name" value="RCMTFAMILY"/>
</dbReference>
<dbReference type="GO" id="GO:0003723">
    <property type="term" value="F:RNA binding"/>
    <property type="evidence" value="ECO:0007669"/>
    <property type="project" value="UniProtKB-UniRule"/>
</dbReference>